<keyword evidence="5" id="KW-1185">Reference proteome</keyword>
<evidence type="ECO:0000313" key="5">
    <source>
        <dbReference type="Proteomes" id="UP000186883"/>
    </source>
</evidence>
<proteinExistence type="predicted"/>
<accession>A0A154MEC3</accession>
<reference evidence="3 5" key="2">
    <citation type="submission" date="2016-11" db="EMBL/GenBank/DDBJ databases">
        <title>Genome sequencing of Amycolatopsis regifaucium.</title>
        <authorList>
            <person name="Mayilraj S."/>
            <person name="Kaur N."/>
        </authorList>
    </citation>
    <scope>NUCLEOTIDE SEQUENCE [LARGE SCALE GENOMIC DNA]</scope>
    <source>
        <strain evidence="3 5">GY080</strain>
    </source>
</reference>
<dbReference type="EMBL" id="LQCI01000028">
    <property type="protein sequence ID" value="KZB82904.1"/>
    <property type="molecule type" value="Genomic_DNA"/>
</dbReference>
<dbReference type="SUPFAM" id="SSF110296">
    <property type="entry name" value="Oligoxyloglucan reducing end-specific cellobiohydrolase"/>
    <property type="match status" value="1"/>
</dbReference>
<dbReference type="EMBL" id="LOBU02000034">
    <property type="protein sequence ID" value="OKA03345.1"/>
    <property type="molecule type" value="Genomic_DNA"/>
</dbReference>
<evidence type="ECO:0000313" key="4">
    <source>
        <dbReference type="Proteomes" id="UP000076321"/>
    </source>
</evidence>
<dbReference type="Proteomes" id="UP000076321">
    <property type="component" value="Unassembled WGS sequence"/>
</dbReference>
<evidence type="ECO:0000256" key="1">
    <source>
        <dbReference type="SAM" id="SignalP"/>
    </source>
</evidence>
<dbReference type="AlphaFoldDB" id="A0A154MEC3"/>
<dbReference type="Proteomes" id="UP000186883">
    <property type="component" value="Unassembled WGS sequence"/>
</dbReference>
<sequence length="367" mass="37650">MIMTPNRWAALAATTLTALAVLTPAAAADSLVPKGFAPASTSWTGPRHGFVLGFSPCGKPGWCASLLSTTDGGERWRQVGTPPISLPDNHNQVKLTVIGDRDLFLSDGTQLLASRDGGGKWSRVRLAGVREPFYISKITESGPRVFAMVTGFGSPSTTTLYAGLAGTRLLLPVPGFTVTGSATYGDVAVSGGVQISMGADYRVQKYWTSADGLTFASAPPPCPPDSSASLSGIRRGQVLALCSGGPGTPHPGATVRRLWRAPKLGGTFTGTAQAPTLGINQSFSAASPSAATVAAEGGGTGYLHSTTDGGTTWTTTVLSGRGVCLNDLDFPDERVGVVVDGLPDADGGSALYRTTDGGVTWSELAFA</sequence>
<evidence type="ECO:0000313" key="3">
    <source>
        <dbReference type="EMBL" id="OKA03345.1"/>
    </source>
</evidence>
<dbReference type="Gene3D" id="2.130.10.10">
    <property type="entry name" value="YVTN repeat-like/Quinoprotein amine dehydrogenase"/>
    <property type="match status" value="2"/>
</dbReference>
<keyword evidence="1" id="KW-0732">Signal</keyword>
<feature type="chain" id="PRO_5007597706" description="Photosynthesis system II assembly factor Ycf48/Hcf136-like domain-containing protein" evidence="1">
    <location>
        <begin position="28"/>
        <end position="367"/>
    </location>
</feature>
<organism evidence="2 4">
    <name type="scientific">Amycolatopsis regifaucium</name>
    <dbReference type="NCBI Taxonomy" id="546365"/>
    <lineage>
        <taxon>Bacteria</taxon>
        <taxon>Bacillati</taxon>
        <taxon>Actinomycetota</taxon>
        <taxon>Actinomycetes</taxon>
        <taxon>Pseudonocardiales</taxon>
        <taxon>Pseudonocardiaceae</taxon>
        <taxon>Amycolatopsis</taxon>
    </lineage>
</organism>
<evidence type="ECO:0008006" key="6">
    <source>
        <dbReference type="Google" id="ProtNLM"/>
    </source>
</evidence>
<feature type="signal peptide" evidence="1">
    <location>
        <begin position="1"/>
        <end position="27"/>
    </location>
</feature>
<evidence type="ECO:0000313" key="2">
    <source>
        <dbReference type="EMBL" id="KZB82904.1"/>
    </source>
</evidence>
<gene>
    <name evidence="3" type="ORF">ATP06_0236680</name>
    <name evidence="2" type="ORF">AVL48_37280</name>
</gene>
<name>A0A154MEC3_9PSEU</name>
<protein>
    <recommendedName>
        <fullName evidence="6">Photosynthesis system II assembly factor Ycf48/Hcf136-like domain-containing protein</fullName>
    </recommendedName>
</protein>
<reference evidence="2 4" key="1">
    <citation type="submission" date="2015-12" db="EMBL/GenBank/DDBJ databases">
        <title>Amycolatopsis regifaucium genome sequencing and assembly.</title>
        <authorList>
            <person name="Mayilraj S."/>
        </authorList>
    </citation>
    <scope>NUCLEOTIDE SEQUENCE [LARGE SCALE GENOMIC DNA]</scope>
    <source>
        <strain evidence="2 4">GY080</strain>
    </source>
</reference>
<dbReference type="InterPro" id="IPR015943">
    <property type="entry name" value="WD40/YVTN_repeat-like_dom_sf"/>
</dbReference>
<comment type="caution">
    <text evidence="2">The sequence shown here is derived from an EMBL/GenBank/DDBJ whole genome shotgun (WGS) entry which is preliminary data.</text>
</comment>